<sequence length="49" mass="5562">MAIETTTLLNTLFLAALGLLVIVSGGILYLTTLEWRDRRRQDRDKRLGS</sequence>
<accession>A0A977PZF3</accession>
<feature type="transmembrane region" description="Helical" evidence="1">
    <location>
        <begin position="12"/>
        <end position="33"/>
    </location>
</feature>
<dbReference type="KEGG" id="wna:KA717_38045"/>
<evidence type="ECO:0000313" key="2">
    <source>
        <dbReference type="EMBL" id="UXE64944.1"/>
    </source>
</evidence>
<protein>
    <submittedName>
        <fullName evidence="2">Uncharacterized protein</fullName>
    </submittedName>
</protein>
<keyword evidence="1" id="KW-0812">Transmembrane</keyword>
<organism evidence="2">
    <name type="scientific">Woronichinia naegeliana WA131</name>
    <dbReference type="NCBI Taxonomy" id="2824559"/>
    <lineage>
        <taxon>Bacteria</taxon>
        <taxon>Bacillati</taxon>
        <taxon>Cyanobacteriota</taxon>
        <taxon>Cyanophyceae</taxon>
        <taxon>Synechococcales</taxon>
        <taxon>Coelosphaeriaceae</taxon>
        <taxon>Woronichinia</taxon>
    </lineage>
</organism>
<evidence type="ECO:0000256" key="1">
    <source>
        <dbReference type="SAM" id="Phobius"/>
    </source>
</evidence>
<proteinExistence type="predicted"/>
<name>A0A977PZF3_9CYAN</name>
<dbReference type="AlphaFoldDB" id="A0A977PZF3"/>
<gene>
    <name evidence="2" type="ORF">KA717_38045</name>
</gene>
<reference evidence="2" key="1">
    <citation type="submission" date="2021-04" db="EMBL/GenBank/DDBJ databases">
        <title>Genome sequence of Woronichinia naegeliana from Washington state freshwater lake bloom.</title>
        <authorList>
            <person name="Dreher T.W."/>
        </authorList>
    </citation>
    <scope>NUCLEOTIDE SEQUENCE</scope>
    <source>
        <strain evidence="2">WA131</strain>
    </source>
</reference>
<keyword evidence="1" id="KW-0472">Membrane</keyword>
<dbReference type="EMBL" id="CP073041">
    <property type="protein sequence ID" value="UXE64944.1"/>
    <property type="molecule type" value="Genomic_DNA"/>
</dbReference>
<dbReference type="Proteomes" id="UP001065613">
    <property type="component" value="Chromosome"/>
</dbReference>
<keyword evidence="1" id="KW-1133">Transmembrane helix</keyword>